<dbReference type="AlphaFoldDB" id="A0A2P6NCH7"/>
<name>A0A2P6NCH7_9EUKA</name>
<protein>
    <submittedName>
        <fullName evidence="2">Uncharacterized protein</fullName>
    </submittedName>
</protein>
<dbReference type="Proteomes" id="UP000241769">
    <property type="component" value="Unassembled WGS sequence"/>
</dbReference>
<feature type="compositionally biased region" description="Low complexity" evidence="1">
    <location>
        <begin position="67"/>
        <end position="79"/>
    </location>
</feature>
<sequence>MAPPTVVDFSSWKRPNIRRKRRDVELAMAIAGDRPIQLRSRKDKRSSVGGNNTPTSQPPAPRTVRTSSEYASTSSSCSSHEVEGSQADRISIKNLLS</sequence>
<reference evidence="2 3" key="1">
    <citation type="journal article" date="2018" name="Genome Biol. Evol.">
        <title>Multiple Roots of Fruiting Body Formation in Amoebozoa.</title>
        <authorList>
            <person name="Hillmann F."/>
            <person name="Forbes G."/>
            <person name="Novohradska S."/>
            <person name="Ferling I."/>
            <person name="Riege K."/>
            <person name="Groth M."/>
            <person name="Westermann M."/>
            <person name="Marz M."/>
            <person name="Spaller T."/>
            <person name="Winckler T."/>
            <person name="Schaap P."/>
            <person name="Glockner G."/>
        </authorList>
    </citation>
    <scope>NUCLEOTIDE SEQUENCE [LARGE SCALE GENOMIC DNA]</scope>
    <source>
        <strain evidence="2 3">Jena</strain>
    </source>
</reference>
<evidence type="ECO:0000313" key="3">
    <source>
        <dbReference type="Proteomes" id="UP000241769"/>
    </source>
</evidence>
<dbReference type="InParanoid" id="A0A2P6NCH7"/>
<feature type="region of interest" description="Disordered" evidence="1">
    <location>
        <begin position="34"/>
        <end position="97"/>
    </location>
</feature>
<keyword evidence="3" id="KW-1185">Reference proteome</keyword>
<comment type="caution">
    <text evidence="2">The sequence shown here is derived from an EMBL/GenBank/DDBJ whole genome shotgun (WGS) entry which is preliminary data.</text>
</comment>
<proteinExistence type="predicted"/>
<evidence type="ECO:0000313" key="2">
    <source>
        <dbReference type="EMBL" id="PRP81632.1"/>
    </source>
</evidence>
<accession>A0A2P6NCH7</accession>
<gene>
    <name evidence="2" type="ORF">PROFUN_01139</name>
</gene>
<organism evidence="2 3">
    <name type="scientific">Planoprotostelium fungivorum</name>
    <dbReference type="NCBI Taxonomy" id="1890364"/>
    <lineage>
        <taxon>Eukaryota</taxon>
        <taxon>Amoebozoa</taxon>
        <taxon>Evosea</taxon>
        <taxon>Variosea</taxon>
        <taxon>Cavosteliida</taxon>
        <taxon>Cavosteliaceae</taxon>
        <taxon>Planoprotostelium</taxon>
    </lineage>
</organism>
<evidence type="ECO:0000256" key="1">
    <source>
        <dbReference type="SAM" id="MobiDB-lite"/>
    </source>
</evidence>
<dbReference type="EMBL" id="MDYQ01000121">
    <property type="protein sequence ID" value="PRP81632.1"/>
    <property type="molecule type" value="Genomic_DNA"/>
</dbReference>